<dbReference type="EMBL" id="JARTLI010000002">
    <property type="protein sequence ID" value="MED5050614.1"/>
    <property type="molecule type" value="Genomic_DNA"/>
</dbReference>
<evidence type="ECO:0000259" key="1">
    <source>
        <dbReference type="PROSITE" id="PS50819"/>
    </source>
</evidence>
<name>A0ABD5ISD3_9BACL</name>
<accession>A0ABD5ISD3</accession>
<dbReference type="SUPFAM" id="SSF55608">
    <property type="entry name" value="Homing endonucleases"/>
    <property type="match status" value="2"/>
</dbReference>
<dbReference type="RefSeq" id="WP_328216757.1">
    <property type="nucleotide sequence ID" value="NZ_JARTLI010000002.1"/>
</dbReference>
<feature type="domain" description="DOD-type homing endonuclease" evidence="1">
    <location>
        <begin position="25"/>
        <end position="150"/>
    </location>
</feature>
<evidence type="ECO:0000313" key="2">
    <source>
        <dbReference type="EMBL" id="MED5050614.1"/>
    </source>
</evidence>
<keyword evidence="2" id="KW-0255">Endonuclease</keyword>
<evidence type="ECO:0000313" key="3">
    <source>
        <dbReference type="Proteomes" id="UP001339962"/>
    </source>
</evidence>
<organism evidence="2 3">
    <name type="scientific">Anoxybacteroides rupiense</name>
    <dbReference type="NCBI Taxonomy" id="311460"/>
    <lineage>
        <taxon>Bacteria</taxon>
        <taxon>Bacillati</taxon>
        <taxon>Bacillota</taxon>
        <taxon>Bacilli</taxon>
        <taxon>Bacillales</taxon>
        <taxon>Anoxybacillaceae</taxon>
        <taxon>Anoxybacteroides</taxon>
    </lineage>
</organism>
<keyword evidence="2" id="KW-0378">Hydrolase</keyword>
<dbReference type="Proteomes" id="UP001339962">
    <property type="component" value="Unassembled WGS sequence"/>
</dbReference>
<dbReference type="InterPro" id="IPR027434">
    <property type="entry name" value="Homing_endonucl"/>
</dbReference>
<protein>
    <submittedName>
        <fullName evidence="2">LAGLIDADG family homing endonuclease</fullName>
    </submittedName>
</protein>
<gene>
    <name evidence="2" type="ORF">P9850_01855</name>
</gene>
<dbReference type="PROSITE" id="PS50819">
    <property type="entry name" value="INTEIN_ENDONUCLEASE"/>
    <property type="match status" value="1"/>
</dbReference>
<dbReference type="InterPro" id="IPR004860">
    <property type="entry name" value="LAGLIDADG_dom"/>
</dbReference>
<keyword evidence="2" id="KW-0540">Nuclease</keyword>
<comment type="caution">
    <text evidence="2">The sequence shown here is derived from an EMBL/GenBank/DDBJ whole genome shotgun (WGS) entry which is preliminary data.</text>
</comment>
<sequence>MARNSLAAKINENTFDNWTYKNSWILGLMTSDGTFGKRSHPTQFGIYSTDLELLEAVKSVFESDKKIFVNEGVKGRKGKKPVGLLALSHPRIANFLKEIKAWGNKEQRNPFPNIPDEYKWSFVKGLFDGDGNFYRGMISIAGRRHLIEQVYEWICKQINKKPNKLYKSSSTNVTVYFQLCKGDSEKVYRLMEKYSLGTYNSTKYKKMQAYFEIGDGLDIL</sequence>
<dbReference type="InterPro" id="IPR004042">
    <property type="entry name" value="Intein_endonuc_central"/>
</dbReference>
<dbReference type="Gene3D" id="3.10.28.10">
    <property type="entry name" value="Homing endonucleases"/>
    <property type="match status" value="1"/>
</dbReference>
<dbReference type="AlphaFoldDB" id="A0ABD5ISD3"/>
<reference evidence="2 3" key="1">
    <citation type="submission" date="2023-03" db="EMBL/GenBank/DDBJ databases">
        <title>Bacillus Genome Sequencing.</title>
        <authorList>
            <person name="Dunlap C."/>
        </authorList>
    </citation>
    <scope>NUCLEOTIDE SEQUENCE [LARGE SCALE GENOMIC DNA]</scope>
    <source>
        <strain evidence="2 3">NRS-38</strain>
    </source>
</reference>
<dbReference type="Pfam" id="PF14528">
    <property type="entry name" value="LAGLIDADG_3"/>
    <property type="match status" value="1"/>
</dbReference>
<proteinExistence type="predicted"/>
<dbReference type="GO" id="GO:0004519">
    <property type="term" value="F:endonuclease activity"/>
    <property type="evidence" value="ECO:0007669"/>
    <property type="project" value="UniProtKB-KW"/>
</dbReference>